<dbReference type="Proteomes" id="UP000018144">
    <property type="component" value="Unassembled WGS sequence"/>
</dbReference>
<feature type="region of interest" description="Disordered" evidence="1">
    <location>
        <begin position="311"/>
        <end position="332"/>
    </location>
</feature>
<evidence type="ECO:0000313" key="3">
    <source>
        <dbReference type="Proteomes" id="UP000018144"/>
    </source>
</evidence>
<gene>
    <name evidence="2" type="ORF">PCON_13933</name>
</gene>
<protein>
    <submittedName>
        <fullName evidence="2">Uncharacterized protein</fullName>
    </submittedName>
</protein>
<dbReference type="EMBL" id="HF935952">
    <property type="protein sequence ID" value="CCX14340.1"/>
    <property type="molecule type" value="Genomic_DNA"/>
</dbReference>
<name>U4L8Y5_PYROM</name>
<feature type="region of interest" description="Disordered" evidence="1">
    <location>
        <begin position="1"/>
        <end position="50"/>
    </location>
</feature>
<feature type="compositionally biased region" description="Polar residues" evidence="1">
    <location>
        <begin position="320"/>
        <end position="332"/>
    </location>
</feature>
<dbReference type="AlphaFoldDB" id="U4L8Y5"/>
<feature type="compositionally biased region" description="Polar residues" evidence="1">
    <location>
        <begin position="17"/>
        <end position="34"/>
    </location>
</feature>
<organism evidence="2 3">
    <name type="scientific">Pyronema omphalodes (strain CBS 100304)</name>
    <name type="common">Pyronema confluens</name>
    <dbReference type="NCBI Taxonomy" id="1076935"/>
    <lineage>
        <taxon>Eukaryota</taxon>
        <taxon>Fungi</taxon>
        <taxon>Dikarya</taxon>
        <taxon>Ascomycota</taxon>
        <taxon>Pezizomycotina</taxon>
        <taxon>Pezizomycetes</taxon>
        <taxon>Pezizales</taxon>
        <taxon>Pyronemataceae</taxon>
        <taxon>Pyronema</taxon>
    </lineage>
</organism>
<sequence>MGLPYLKDKETVRGRSGTDSSVPTVYSEDSQQTLWDPKVNGPLNNITNGQENTKKVSYGEYIQLPERAVLYDNILPAKPKADSGEYMRAAHPEFYYGPSKAPQNSASYYTNYDLDHSKDPFQHGSAYWARKRLEDLTKAKLETPKHNVQNPPPNLVEHICLVDPKDCQFHRDPEPGWSVQETRNWEMATGRTAPPLKFNPYTNSNGRFHEYVVRAKDQGRQCWYKATQIWYVSTEKLKKSAESTLQDLKKLPKRVAHLPGSLREEFLEWRKERNLGRKERTYQRHAAFYTVEKIVMAPIIPIKEMYTKLRKKAMKETTSKHGNSNGPSNSGK</sequence>
<proteinExistence type="predicted"/>
<evidence type="ECO:0000313" key="2">
    <source>
        <dbReference type="EMBL" id="CCX14340.1"/>
    </source>
</evidence>
<evidence type="ECO:0000256" key="1">
    <source>
        <dbReference type="SAM" id="MobiDB-lite"/>
    </source>
</evidence>
<accession>U4L8Y5</accession>
<reference evidence="2 3" key="1">
    <citation type="journal article" date="2013" name="PLoS Genet.">
        <title>The genome and development-dependent transcriptomes of Pyronema confluens: a window into fungal evolution.</title>
        <authorList>
            <person name="Traeger S."/>
            <person name="Altegoer F."/>
            <person name="Freitag M."/>
            <person name="Gabaldon T."/>
            <person name="Kempken F."/>
            <person name="Kumar A."/>
            <person name="Marcet-Houben M."/>
            <person name="Poggeler S."/>
            <person name="Stajich J.E."/>
            <person name="Nowrousian M."/>
        </authorList>
    </citation>
    <scope>NUCLEOTIDE SEQUENCE [LARGE SCALE GENOMIC DNA]</scope>
    <source>
        <strain evidence="3">CBS 100304</strain>
        <tissue evidence="2">Vegetative mycelium</tissue>
    </source>
</reference>
<keyword evidence="3" id="KW-1185">Reference proteome</keyword>
<feature type="compositionally biased region" description="Basic and acidic residues" evidence="1">
    <location>
        <begin position="1"/>
        <end position="13"/>
    </location>
</feature>
<dbReference type="OrthoDB" id="5321954at2759"/>